<dbReference type="SUPFAM" id="SSF53067">
    <property type="entry name" value="Actin-like ATPase domain"/>
    <property type="match status" value="1"/>
</dbReference>
<dbReference type="Proteomes" id="UP000233517">
    <property type="component" value="Unassembled WGS sequence"/>
</dbReference>
<dbReference type="InterPro" id="IPR043129">
    <property type="entry name" value="ATPase_NBD"/>
</dbReference>
<proteinExistence type="predicted"/>
<dbReference type="Pfam" id="PF00814">
    <property type="entry name" value="TsaD"/>
    <property type="match status" value="1"/>
</dbReference>
<evidence type="ECO:0000313" key="2">
    <source>
        <dbReference type="EMBL" id="PKM91429.1"/>
    </source>
</evidence>
<comment type="caution">
    <text evidence="2">The sequence shown here is derived from an EMBL/GenBank/DDBJ whole genome shotgun (WGS) entry which is preliminary data.</text>
</comment>
<evidence type="ECO:0000313" key="3">
    <source>
        <dbReference type="Proteomes" id="UP000233517"/>
    </source>
</evidence>
<reference evidence="2 3" key="1">
    <citation type="journal article" date="2017" name="ISME J.">
        <title>Potential for microbial H2 and metal transformations associated with novel bacteria and archaea in deep terrestrial subsurface sediments.</title>
        <authorList>
            <person name="Hernsdorf A.W."/>
            <person name="Amano Y."/>
            <person name="Miyakawa K."/>
            <person name="Ise K."/>
            <person name="Suzuki Y."/>
            <person name="Anantharaman K."/>
            <person name="Probst A."/>
            <person name="Burstein D."/>
            <person name="Thomas B.C."/>
            <person name="Banfield J.F."/>
        </authorList>
    </citation>
    <scope>NUCLEOTIDE SEQUENCE [LARGE SCALE GENOMIC DNA]</scope>
    <source>
        <strain evidence="2">HGW-Falkowbacteria-1</strain>
    </source>
</reference>
<dbReference type="EMBL" id="PHAI01000002">
    <property type="protein sequence ID" value="PKM91429.1"/>
    <property type="molecule type" value="Genomic_DNA"/>
</dbReference>
<accession>A0A2N2E9R1</accession>
<dbReference type="AlphaFoldDB" id="A0A2N2E9R1"/>
<evidence type="ECO:0000259" key="1">
    <source>
        <dbReference type="Pfam" id="PF00814"/>
    </source>
</evidence>
<dbReference type="InterPro" id="IPR000905">
    <property type="entry name" value="Gcp-like_dom"/>
</dbReference>
<feature type="domain" description="Gcp-like" evidence="1">
    <location>
        <begin position="30"/>
        <end position="90"/>
    </location>
</feature>
<gene>
    <name evidence="2" type="ORF">CVU82_02430</name>
</gene>
<dbReference type="Gene3D" id="3.30.420.40">
    <property type="match status" value="1"/>
</dbReference>
<protein>
    <recommendedName>
        <fullName evidence="1">Gcp-like domain-containing protein</fullName>
    </recommendedName>
</protein>
<sequence length="127" mass="14380">MILHIDTSNNKEIVVFLENNGLILKKKKMEAKRNQSEKLLPAIEALLLSAKINFKDLVEIKVENSGESFTSLRVGILTANALAYALKIKVSTENKKNSKKHVKKFDNFNIVTPDYKRSLDIALPKKQ</sequence>
<name>A0A2N2E9R1_9BACT</name>
<organism evidence="2 3">
    <name type="scientific">Candidatus Falkowbacteria bacterium HGW-Falkowbacteria-1</name>
    <dbReference type="NCBI Taxonomy" id="2013768"/>
    <lineage>
        <taxon>Bacteria</taxon>
        <taxon>Candidatus Falkowiibacteriota</taxon>
    </lineage>
</organism>